<feature type="region of interest" description="Disordered" evidence="1">
    <location>
        <begin position="665"/>
        <end position="730"/>
    </location>
</feature>
<dbReference type="Gene3D" id="3.10.620.30">
    <property type="match status" value="1"/>
</dbReference>
<feature type="transmembrane region" description="Helical" evidence="2">
    <location>
        <begin position="254"/>
        <end position="276"/>
    </location>
</feature>
<feature type="transmembrane region" description="Helical" evidence="2">
    <location>
        <begin position="98"/>
        <end position="120"/>
    </location>
</feature>
<organism evidence="5 7">
    <name type="scientific">Ruthenibacterium lactatiformans</name>
    <dbReference type="NCBI Taxonomy" id="1550024"/>
    <lineage>
        <taxon>Bacteria</taxon>
        <taxon>Bacillati</taxon>
        <taxon>Bacillota</taxon>
        <taxon>Clostridia</taxon>
        <taxon>Eubacteriales</taxon>
        <taxon>Oscillospiraceae</taxon>
        <taxon>Ruthenibacterium</taxon>
    </lineage>
</organism>
<dbReference type="EMBL" id="WMZR01000020">
    <property type="protein sequence ID" value="MTS52582.1"/>
    <property type="molecule type" value="Genomic_DNA"/>
</dbReference>
<evidence type="ECO:0000313" key="7">
    <source>
        <dbReference type="Proteomes" id="UP000449193"/>
    </source>
</evidence>
<evidence type="ECO:0000256" key="1">
    <source>
        <dbReference type="SAM" id="MobiDB-lite"/>
    </source>
</evidence>
<dbReference type="PANTHER" id="PTHR42736:SF1">
    <property type="entry name" value="PROTEIN-GLUTAMINE GAMMA-GLUTAMYLTRANSFERASE"/>
    <property type="match status" value="1"/>
</dbReference>
<keyword evidence="2" id="KW-0812">Transmembrane</keyword>
<comment type="caution">
    <text evidence="5">The sequence shown here is derived from an EMBL/GenBank/DDBJ whole genome shotgun (WGS) entry which is preliminary data.</text>
</comment>
<dbReference type="AlphaFoldDB" id="A0A6I3QSI1"/>
<evidence type="ECO:0000313" key="6">
    <source>
        <dbReference type="Proteomes" id="UP000431913"/>
    </source>
</evidence>
<protein>
    <submittedName>
        <fullName evidence="4">Transglutaminase domain-containing protein</fullName>
    </submittedName>
</protein>
<evidence type="ECO:0000256" key="2">
    <source>
        <dbReference type="SAM" id="Phobius"/>
    </source>
</evidence>
<dbReference type="Proteomes" id="UP000431913">
    <property type="component" value="Unassembled WGS sequence"/>
</dbReference>
<dbReference type="InterPro" id="IPR052901">
    <property type="entry name" value="Bact_TGase-like"/>
</dbReference>
<feature type="transmembrane region" description="Helical" evidence="2">
    <location>
        <begin position="288"/>
        <end position="310"/>
    </location>
</feature>
<feature type="transmembrane region" description="Helical" evidence="2">
    <location>
        <begin position="213"/>
        <end position="234"/>
    </location>
</feature>
<evidence type="ECO:0000313" key="5">
    <source>
        <dbReference type="EMBL" id="MTS52582.1"/>
    </source>
</evidence>
<feature type="compositionally biased region" description="Polar residues" evidence="1">
    <location>
        <begin position="673"/>
        <end position="686"/>
    </location>
</feature>
<dbReference type="InterPro" id="IPR021878">
    <property type="entry name" value="TgpA_N"/>
</dbReference>
<reference evidence="4 6" key="2">
    <citation type="submission" date="2019-08" db="EMBL/GenBank/DDBJ databases">
        <title>In-depth cultivation of the pig gut microbiome towards novel bacterial diversity and tailored functional studies.</title>
        <authorList>
            <person name="Wylensek D."/>
            <person name="Hitch T.C.A."/>
            <person name="Clavel T."/>
        </authorList>
    </citation>
    <scope>NUCLEOTIDE SEQUENCE [LARGE SCALE GENOMIC DNA]</scope>
    <source>
        <strain evidence="4 6">WCA3-601-WT-6J</strain>
    </source>
</reference>
<reference evidence="5 7" key="1">
    <citation type="journal article" date="2019" name="Nat. Med.">
        <title>A library of human gut bacterial isolates paired with longitudinal multiomics data enables mechanistic microbiome research.</title>
        <authorList>
            <person name="Poyet M."/>
            <person name="Groussin M."/>
            <person name="Gibbons S.M."/>
            <person name="Avila-Pacheco J."/>
            <person name="Jiang X."/>
            <person name="Kearney S.M."/>
            <person name="Perrotta A.R."/>
            <person name="Berdy B."/>
            <person name="Zhao S."/>
            <person name="Lieberman T.D."/>
            <person name="Swanson P.K."/>
            <person name="Smith M."/>
            <person name="Roesemann S."/>
            <person name="Alexander J.E."/>
            <person name="Rich S.A."/>
            <person name="Livny J."/>
            <person name="Vlamakis H."/>
            <person name="Clish C."/>
            <person name="Bullock K."/>
            <person name="Deik A."/>
            <person name="Scott J."/>
            <person name="Pierce K.A."/>
            <person name="Xavier R.J."/>
            <person name="Alm E.J."/>
        </authorList>
    </citation>
    <scope>NUCLEOTIDE SEQUENCE [LARGE SCALE GENOMIC DNA]</scope>
    <source>
        <strain evidence="5 7">BIOML-A7</strain>
    </source>
</reference>
<dbReference type="Proteomes" id="UP000449193">
    <property type="component" value="Unassembled WGS sequence"/>
</dbReference>
<dbReference type="InterPro" id="IPR002931">
    <property type="entry name" value="Transglutaminase-like"/>
</dbReference>
<keyword evidence="2" id="KW-1133">Transmembrane helix</keyword>
<dbReference type="InterPro" id="IPR038765">
    <property type="entry name" value="Papain-like_cys_pep_sf"/>
</dbReference>
<proteinExistence type="predicted"/>
<dbReference type="Pfam" id="PF11992">
    <property type="entry name" value="TgpA_N"/>
    <property type="match status" value="1"/>
</dbReference>
<evidence type="ECO:0000259" key="3">
    <source>
        <dbReference type="SMART" id="SM00460"/>
    </source>
</evidence>
<dbReference type="SUPFAM" id="SSF54001">
    <property type="entry name" value="Cysteine proteinases"/>
    <property type="match status" value="1"/>
</dbReference>
<evidence type="ECO:0000313" key="4">
    <source>
        <dbReference type="EMBL" id="MST93556.1"/>
    </source>
</evidence>
<keyword evidence="2" id="KW-0472">Membrane</keyword>
<feature type="transmembrane region" description="Helical" evidence="2">
    <location>
        <begin position="132"/>
        <end position="150"/>
    </location>
</feature>
<dbReference type="PANTHER" id="PTHR42736">
    <property type="entry name" value="PROTEIN-GLUTAMINE GAMMA-GLUTAMYLTRANSFERASE"/>
    <property type="match status" value="1"/>
</dbReference>
<sequence length="849" mass="92296">MRPGSWMRCCTVFWLNRRTVRTAGRRVGRRRRRNGAIPCARKRRRRMMRDKRRKTPGISLSAAGRHTRLAPGHAGAGKAGTPFWRRTGRHNAPRKAPLWSALSSLLLLWLGVGGTVFAVVTGFDLPVGRGAVALSCAAVPAVVWFLALPLRAARLLRLPALLLGAALLASAGENALRGAVLTAQNITQAYHAYFPAIPVWFSDVPMTLENRSLTIFFCAYAAILAGLLGAALLWQRSALFSAALTVPPFCLPLVVTQAAAPVPQLMCLLFWTLLLLTHALRRSSPAQAGRVTWGLLAPALALLLGLQIFLPDRDFIRPSWAGRMQRDVIALVQGNTPSALPWRASSGGGLRLETAGPRVYTGRTVLRVECGIDGVFYLRGASAGDYTGRAWKDCSLGAVQLAAEGTEPAPHPLQLPALNLGALGGEGEQMTVTSVGDGTDLCYLPYYPLAVPGMTYVSDGSVTHDLDTQSWITEFYGEYWLAGVPPDEQEWTEQRIHLELPLLPELEQPERFYREAVYREYTALPADTAQAMQALAARAGIRTDGGTAETARQVAQYIGSAARYSLDTPVQPRDEDFVLHFLTQSRQGYCVHFASAAAVMLRALDIPARYVSGYVAVVQGGRADVPDSAAHAWVEYYLDGFGWLPLEATPGFARETSVLPEALLSGEGVPENGESNAASRDTASSETEGRKEQGADPAVNGPDRAPGTERSEEEPGGARPDTSGPAAAGADSWQLPVQALWLLALPALAAAVWLRRRLVLARRARRMQGPARSRAALDTWVYLERLCRGAAPPPARLRELAEKAKFSNHVLTPEELGALTEYAGQCAARREKESGPLRRFWEKWILCLY</sequence>
<accession>A0A6I3QSI1</accession>
<dbReference type="SMART" id="SM00460">
    <property type="entry name" value="TGc"/>
    <property type="match status" value="1"/>
</dbReference>
<name>A0A6I3QSI1_9FIRM</name>
<dbReference type="Pfam" id="PF01841">
    <property type="entry name" value="Transglut_core"/>
    <property type="match status" value="1"/>
</dbReference>
<gene>
    <name evidence="4" type="ORF">FYJ76_16725</name>
    <name evidence="5" type="ORF">GMD52_13710</name>
</gene>
<feature type="domain" description="Transglutaminase-like" evidence="3">
    <location>
        <begin position="582"/>
        <end position="650"/>
    </location>
</feature>
<dbReference type="EMBL" id="VUNJ01000034">
    <property type="protein sequence ID" value="MST93556.1"/>
    <property type="molecule type" value="Genomic_DNA"/>
</dbReference>